<sequence>MSSEDMDGYTTPDEGDEFNESAVGESRIPMMETPMAHPFDTEVLEISSDSSSGAVSLQSSSNEVITTDAMHSISSRAMSVTRSAASSVVGNDTPMSPPSARLSNVSRSGRFSAGLHSASSLSEPVSRHSVTPEDTTLSQDSTSSFQERLPRSSVVNQPIDLSVRDRDLELMPDVSQPESPPMRRTATPVNAMDSVNRINISDEAGYIGFTDPIGIPSTHADTRRTTVSSRGSSSSRKSVVQNIDQTGNSVSSSSRLSFTPSRSRVIDDTSRPSTARAMDSRVAVAKAKISSNVRSSSIRQTSQAASSDQGSSKELRALPANNDTADSAPEARKALLPAKTTKKPKEVLSPAQIIHAFKMGYMTKQQSVEALIRYRMNRMLHKNSDRMYVDKDGDVRFVKGYDFGKSRDNRGRAIRRNGLTRIEREIMAYQKSTHLLIPRAVFARVVREIAQHWWRGPEPVKFTVEALSALQAATEDEITRLLEISTACSYHAKRITLRIDDMRLARFCRGRQEYEFVNIKP</sequence>
<feature type="region of interest" description="Disordered" evidence="5">
    <location>
        <begin position="1"/>
        <end position="32"/>
    </location>
</feature>
<feature type="region of interest" description="Disordered" evidence="5">
    <location>
        <begin position="84"/>
        <end position="188"/>
    </location>
</feature>
<feature type="compositionally biased region" description="Low complexity" evidence="5">
    <location>
        <begin position="249"/>
        <end position="263"/>
    </location>
</feature>
<dbReference type="Gene3D" id="1.10.20.10">
    <property type="entry name" value="Histone, subunit A"/>
    <property type="match status" value="1"/>
</dbReference>
<feature type="region of interest" description="Disordered" evidence="5">
    <location>
        <begin position="207"/>
        <end position="314"/>
    </location>
</feature>
<dbReference type="KEGG" id="bbo:BBOV_III010980"/>
<evidence type="ECO:0000256" key="2">
    <source>
        <dbReference type="ARBA" id="ARBA00010343"/>
    </source>
</evidence>
<comment type="similarity">
    <text evidence="2">Belongs to the histone H3 family.</text>
</comment>
<dbReference type="STRING" id="5865.A7AQ16"/>
<dbReference type="GO" id="GO:0005634">
    <property type="term" value="C:nucleus"/>
    <property type="evidence" value="ECO:0007669"/>
    <property type="project" value="UniProtKB-SubCell"/>
</dbReference>
<name>A7AQ16_BABBO</name>
<dbReference type="PANTHER" id="PTHR45810">
    <property type="entry name" value="HISTONE H3.2"/>
    <property type="match status" value="1"/>
</dbReference>
<dbReference type="GeneID" id="5480478"/>
<evidence type="ECO:0000313" key="8">
    <source>
        <dbReference type="Proteomes" id="UP000002173"/>
    </source>
</evidence>
<feature type="compositionally biased region" description="Acidic residues" evidence="5">
    <location>
        <begin position="1"/>
        <end position="19"/>
    </location>
</feature>
<dbReference type="Pfam" id="PF00125">
    <property type="entry name" value="Histone"/>
    <property type="match status" value="1"/>
</dbReference>
<evidence type="ECO:0000313" key="7">
    <source>
        <dbReference type="EMBL" id="EDO08650.1"/>
    </source>
</evidence>
<dbReference type="CDD" id="cd22911">
    <property type="entry name" value="HFD_H3"/>
    <property type="match status" value="1"/>
</dbReference>
<gene>
    <name evidence="7" type="ORF">BBOV_III010980</name>
</gene>
<feature type="domain" description="Core Histone H2A/H2B/H3" evidence="6">
    <location>
        <begin position="421"/>
        <end position="506"/>
    </location>
</feature>
<dbReference type="EMBL" id="AAXT01000001">
    <property type="protein sequence ID" value="EDO08650.1"/>
    <property type="molecule type" value="Genomic_DNA"/>
</dbReference>
<comment type="subcellular location">
    <subcellularLocation>
        <location evidence="1">Nucleus</location>
    </subcellularLocation>
</comment>
<dbReference type="InParanoid" id="A7AQ16"/>
<comment type="caution">
    <text evidence="7">The sequence shown here is derived from an EMBL/GenBank/DDBJ whole genome shotgun (WGS) entry which is preliminary data.</text>
</comment>
<dbReference type="InterPro" id="IPR007125">
    <property type="entry name" value="H2A/H2B/H3"/>
</dbReference>
<dbReference type="eggNOG" id="KOG1745">
    <property type="taxonomic scope" value="Eukaryota"/>
</dbReference>
<feature type="compositionally biased region" description="Polar residues" evidence="5">
    <location>
        <begin position="289"/>
        <end position="310"/>
    </location>
</feature>
<feature type="compositionally biased region" description="Polar residues" evidence="5">
    <location>
        <begin position="84"/>
        <end position="94"/>
    </location>
</feature>
<reference evidence="7 8" key="1">
    <citation type="journal article" date="2007" name="PLoS Pathog.">
        <title>Genome sequence of Babesia bovis and comparative analysis of apicomplexan hemoprotozoa.</title>
        <authorList>
            <person name="Brayton K.A."/>
            <person name="Lau A.O.T."/>
            <person name="Herndon D.R."/>
            <person name="Hannick L."/>
            <person name="Kappmeyer L.S."/>
            <person name="Berens S.J."/>
            <person name="Bidwell S.L."/>
            <person name="Brown W.C."/>
            <person name="Crabtree J."/>
            <person name="Fadrosh D."/>
            <person name="Feldblum T."/>
            <person name="Forberger H.A."/>
            <person name="Haas B.J."/>
            <person name="Howell J.M."/>
            <person name="Khouri H."/>
            <person name="Koo H."/>
            <person name="Mann D.J."/>
            <person name="Norimine J."/>
            <person name="Paulsen I.T."/>
            <person name="Radune D."/>
            <person name="Ren Q."/>
            <person name="Smith R.K. Jr."/>
            <person name="Suarez C.E."/>
            <person name="White O."/>
            <person name="Wortman J.R."/>
            <person name="Knowles D.P. Jr."/>
            <person name="McElwain T.F."/>
            <person name="Nene V.M."/>
        </authorList>
    </citation>
    <scope>NUCLEOTIDE SEQUENCE [LARGE SCALE GENOMIC DNA]</scope>
    <source>
        <strain evidence="7">T2Bo</strain>
    </source>
</reference>
<dbReference type="VEuPathDB" id="PiroplasmaDB:BBOV_III010980"/>
<dbReference type="PANTHER" id="PTHR45810:SF1">
    <property type="entry name" value="HISTONE H3-LIKE CENTROMERIC PROTEIN A"/>
    <property type="match status" value="1"/>
</dbReference>
<feature type="compositionally biased region" description="Polar residues" evidence="5">
    <location>
        <begin position="117"/>
        <end position="146"/>
    </location>
</feature>
<keyword evidence="8" id="KW-1185">Reference proteome</keyword>
<evidence type="ECO:0000259" key="6">
    <source>
        <dbReference type="Pfam" id="PF00125"/>
    </source>
</evidence>
<dbReference type="GO" id="GO:0046982">
    <property type="term" value="F:protein heterodimerization activity"/>
    <property type="evidence" value="ECO:0007669"/>
    <property type="project" value="InterPro"/>
</dbReference>
<dbReference type="AlphaFoldDB" id="A7AQ16"/>
<proteinExistence type="inferred from homology"/>
<dbReference type="GO" id="GO:0000786">
    <property type="term" value="C:nucleosome"/>
    <property type="evidence" value="ECO:0007669"/>
    <property type="project" value="InterPro"/>
</dbReference>
<dbReference type="InterPro" id="IPR009072">
    <property type="entry name" value="Histone-fold"/>
</dbReference>
<reference evidence="8" key="3">
    <citation type="journal article" date="2021" name="Int. J. Parasitol.">
        <title>Comparative analysis of gene expression between Babesia bovis blood stages and kinetes allowed by improved genome annotation.</title>
        <authorList>
            <person name="Ueti M.W."/>
            <person name="Johnson W.C."/>
            <person name="Kappmeyer L.S."/>
            <person name="Herndon D.R."/>
            <person name="Mousel M.R."/>
            <person name="Reif K.E."/>
            <person name="Taus N.S."/>
            <person name="Ifeonu O.O."/>
            <person name="Silva J.C."/>
            <person name="Suarez C.E."/>
            <person name="Brayton K.A."/>
        </authorList>
    </citation>
    <scope>NUCLEOTIDE SEQUENCE [LARGE SCALE GENOMIC DNA]</scope>
</reference>
<evidence type="ECO:0000256" key="1">
    <source>
        <dbReference type="ARBA" id="ARBA00004123"/>
    </source>
</evidence>
<dbReference type="RefSeq" id="XP_001612218.1">
    <property type="nucleotide sequence ID" value="XM_001612168.1"/>
</dbReference>
<dbReference type="InterPro" id="IPR000164">
    <property type="entry name" value="Histone_H3/CENP-A"/>
</dbReference>
<protein>
    <submittedName>
        <fullName evidence="7">Core histone H2A/H2B/H3/H4 family protein</fullName>
    </submittedName>
</protein>
<organism evidence="7 8">
    <name type="scientific">Babesia bovis</name>
    <dbReference type="NCBI Taxonomy" id="5865"/>
    <lineage>
        <taxon>Eukaryota</taxon>
        <taxon>Sar</taxon>
        <taxon>Alveolata</taxon>
        <taxon>Apicomplexa</taxon>
        <taxon>Aconoidasida</taxon>
        <taxon>Piroplasmida</taxon>
        <taxon>Babesiidae</taxon>
        <taxon>Babesia</taxon>
    </lineage>
</organism>
<feature type="compositionally biased region" description="Low complexity" evidence="5">
    <location>
        <begin position="225"/>
        <end position="240"/>
    </location>
</feature>
<dbReference type="GO" id="GO:0030527">
    <property type="term" value="F:structural constituent of chromatin"/>
    <property type="evidence" value="ECO:0007669"/>
    <property type="project" value="InterPro"/>
</dbReference>
<dbReference type="SMART" id="SM00428">
    <property type="entry name" value="H3"/>
    <property type="match status" value="1"/>
</dbReference>
<evidence type="ECO:0000256" key="5">
    <source>
        <dbReference type="SAM" id="MobiDB-lite"/>
    </source>
</evidence>
<evidence type="ECO:0000256" key="4">
    <source>
        <dbReference type="ARBA" id="ARBA00023242"/>
    </source>
</evidence>
<dbReference type="SUPFAM" id="SSF47113">
    <property type="entry name" value="Histone-fold"/>
    <property type="match status" value="1"/>
</dbReference>
<keyword evidence="3" id="KW-0238">DNA-binding</keyword>
<dbReference type="Proteomes" id="UP000002173">
    <property type="component" value="Unassembled WGS sequence"/>
</dbReference>
<dbReference type="GO" id="GO:0003677">
    <property type="term" value="F:DNA binding"/>
    <property type="evidence" value="ECO:0007669"/>
    <property type="project" value="UniProtKB-KW"/>
</dbReference>
<keyword evidence="4" id="KW-0539">Nucleus</keyword>
<evidence type="ECO:0000256" key="3">
    <source>
        <dbReference type="ARBA" id="ARBA00023125"/>
    </source>
</evidence>
<accession>A7AQ16</accession>
<reference evidence="8" key="2">
    <citation type="journal article" date="2020" name="Data Brief">
        <title>Transcriptome dataset of Babesia bovis life stages within vertebrate and invertebrate hosts.</title>
        <authorList>
            <person name="Ueti M.W."/>
            <person name="Johnson W.C."/>
            <person name="Kappmeyer L.S."/>
            <person name="Herndon D.R."/>
            <person name="Mousel M.R."/>
            <person name="Reif K.E."/>
            <person name="Taus N.S."/>
            <person name="Ifeonu O.O."/>
            <person name="Silva J.C."/>
            <person name="Suarez C.E."/>
            <person name="Brayton K.A."/>
        </authorList>
    </citation>
    <scope>NUCLEOTIDE SEQUENCE [LARGE SCALE GENOMIC DNA]</scope>
</reference>